<gene>
    <name evidence="3" type="ORF">QGN29_14375</name>
</gene>
<sequence length="729" mass="76408">MTDAVTNMMNILTPNASGGPQQNPALMTAIDPASPEFNTALAALSIDPLTLGQTVSVDPIQLEGLSVDPSASSESSPASQLAFMQMMHQGDIIQNQGDQTPSAVGTTAGKIPALGTNMNAEGLIKIAEAAVNNPHMLPVQDLKAWSALSTPTMQAPHPTQGAIQTNLNEDQINLVEGQINLVEGQINLVEGQINLVEGQINIDELTAISSDNYSALPTLISNTASHQAGINSAPYDLDPLTDPFEQVEALFSTAQSPEEILNKNDLGIKASVSFGAETTLVGNLDAALSRVSPSISSSSTQQQAAQEGLTPLMKAPDLAVLTLGSEAKPAQVIALAPTLEKAAPLPFALQGQTQPFSILADGSLTLVQTAESTKAVEQLSTSAAQTTAAQTAQQMQSSLAAGTGHATGLTAQGAAPTGLEQGSGQPAQQTSMAFALPVMQAMAMTNKAAPESFSSSLKALSSEAGFKLENDTDFMRQIHSPSTESGMSKNGNFGQQHNQAALSQQMPLQQTAAFKWASDGATTVFADSLFNEQSSAFGSISSGMNSMNGLRSDGFAGTGFSTSTPTLTQQALGHHAANQVGLAVTKAANAQNNQFNISLRPAELGAVKVSLTFIKDGSVQARILAERPETLDMLQKDSRSIERILEQSGHKVSRSSLEFDLDEQKGQSAGKTWAEAVQKESMEHQASGDSKSDSRSLNDQDIPWPEEEEISLDDILPYVTAETGLDIRI</sequence>
<dbReference type="InterPro" id="IPR038610">
    <property type="entry name" value="FliK-like_C_sf"/>
</dbReference>
<evidence type="ECO:0000256" key="1">
    <source>
        <dbReference type="SAM" id="MobiDB-lite"/>
    </source>
</evidence>
<evidence type="ECO:0000313" key="3">
    <source>
        <dbReference type="EMBL" id="WND02733.1"/>
    </source>
</evidence>
<keyword evidence="4" id="KW-1185">Reference proteome</keyword>
<dbReference type="Proteomes" id="UP001268683">
    <property type="component" value="Chromosome"/>
</dbReference>
<reference evidence="3" key="1">
    <citation type="submission" date="2023-04" db="EMBL/GenBank/DDBJ databases">
        <title>Complete genome sequence of Temperatibacter marinus.</title>
        <authorList>
            <person name="Rong J.-C."/>
            <person name="Yi M.-L."/>
            <person name="Zhao Q."/>
        </authorList>
    </citation>
    <scope>NUCLEOTIDE SEQUENCE</scope>
    <source>
        <strain evidence="3">NBRC 110045</strain>
    </source>
</reference>
<dbReference type="Gene3D" id="3.30.750.140">
    <property type="match status" value="1"/>
</dbReference>
<evidence type="ECO:0000259" key="2">
    <source>
        <dbReference type="Pfam" id="PF02120"/>
    </source>
</evidence>
<keyword evidence="3" id="KW-0966">Cell projection</keyword>
<dbReference type="InterPro" id="IPR021136">
    <property type="entry name" value="Flagellar_hook_control-like_C"/>
</dbReference>
<evidence type="ECO:0000313" key="4">
    <source>
        <dbReference type="Proteomes" id="UP001268683"/>
    </source>
</evidence>
<dbReference type="Pfam" id="PF02120">
    <property type="entry name" value="Flg_hook"/>
    <property type="match status" value="1"/>
</dbReference>
<keyword evidence="3" id="KW-0969">Cilium</keyword>
<feature type="compositionally biased region" description="Low complexity" evidence="1">
    <location>
        <begin position="396"/>
        <end position="415"/>
    </location>
</feature>
<dbReference type="KEGG" id="tmk:QGN29_14375"/>
<name>A0AA52EGJ7_9PROT</name>
<feature type="region of interest" description="Disordered" evidence="1">
    <location>
        <begin position="396"/>
        <end position="427"/>
    </location>
</feature>
<feature type="domain" description="Flagellar hook-length control protein-like C-terminal" evidence="2">
    <location>
        <begin position="584"/>
        <end position="659"/>
    </location>
</feature>
<proteinExistence type="predicted"/>
<keyword evidence="3" id="KW-0282">Flagellum</keyword>
<feature type="region of interest" description="Disordered" evidence="1">
    <location>
        <begin position="655"/>
        <end position="709"/>
    </location>
</feature>
<dbReference type="AlphaFoldDB" id="A0AA52EGJ7"/>
<dbReference type="RefSeq" id="WP_310798571.1">
    <property type="nucleotide sequence ID" value="NZ_CP123872.1"/>
</dbReference>
<protein>
    <submittedName>
        <fullName evidence="3">Flagellar hook-length control protein FliK</fullName>
    </submittedName>
</protein>
<accession>A0AA52EGJ7</accession>
<dbReference type="CDD" id="cd17470">
    <property type="entry name" value="T3SS_Flik_C"/>
    <property type="match status" value="1"/>
</dbReference>
<organism evidence="3 4">
    <name type="scientific">Temperatibacter marinus</name>
    <dbReference type="NCBI Taxonomy" id="1456591"/>
    <lineage>
        <taxon>Bacteria</taxon>
        <taxon>Pseudomonadati</taxon>
        <taxon>Pseudomonadota</taxon>
        <taxon>Alphaproteobacteria</taxon>
        <taxon>Kordiimonadales</taxon>
        <taxon>Temperatibacteraceae</taxon>
        <taxon>Temperatibacter</taxon>
    </lineage>
</organism>
<dbReference type="EMBL" id="CP123872">
    <property type="protein sequence ID" value="WND02733.1"/>
    <property type="molecule type" value="Genomic_DNA"/>
</dbReference>